<protein>
    <submittedName>
        <fullName evidence="1">Putative salt-induced outer membrane protein</fullName>
    </submittedName>
</protein>
<proteinExistence type="predicted"/>
<dbReference type="EMBL" id="CP003837">
    <property type="protein sequence ID" value="AGH43550.1"/>
    <property type="molecule type" value="Genomic_DNA"/>
</dbReference>
<dbReference type="eggNOG" id="COG3137">
    <property type="taxonomic scope" value="Bacteria"/>
</dbReference>
<accession>K7AG35</accession>
<dbReference type="RefSeq" id="WP_007641850.1">
    <property type="nucleotide sequence ID" value="NC_020514.1"/>
</dbReference>
<dbReference type="KEGG" id="gps:C427_1441"/>
<dbReference type="Proteomes" id="UP000011864">
    <property type="component" value="Chromosome"/>
</dbReference>
<dbReference type="HOGENOM" id="CLU_058997_5_0_6"/>
<evidence type="ECO:0000313" key="1">
    <source>
        <dbReference type="EMBL" id="AGH43550.1"/>
    </source>
</evidence>
<gene>
    <name evidence="1" type="ORF">C427_1441</name>
</gene>
<dbReference type="InterPro" id="IPR007433">
    <property type="entry name" value="DUF481"/>
</dbReference>
<dbReference type="OrthoDB" id="5292716at2"/>
<dbReference type="PATRIC" id="fig|1129794.4.peg.1426"/>
<evidence type="ECO:0000313" key="2">
    <source>
        <dbReference type="Proteomes" id="UP000011864"/>
    </source>
</evidence>
<name>K7AG35_9ALTE</name>
<dbReference type="Pfam" id="PF04338">
    <property type="entry name" value="DUF481"/>
    <property type="match status" value="1"/>
</dbReference>
<sequence length="261" mass="29551">MKWILLLIVLQTANFGFAKQNIMHSLYLADRPAFDDDELSIISEFGFLLADGNTNTSTITAKVNTSQELTSWSYQIIGSALYKQNQQELDGEESNQASAQKLFLSGQLDHKLTEPDDRLFIYGEYENNRFNGFRYQASLAAGWSSRLWHDKHSEFKYSVGPGYAISEVDENNSEDNSQNLIIRAALEYRKRFSDNATFRQFVSTEADQEFTKTKSETSVSTKLTGTLAMKLSFVVNLDTSVGPDIEELDTEAAVTLVYQFF</sequence>
<reference evidence="1 2" key="1">
    <citation type="journal article" date="2013" name="Genome Announc.">
        <title>Complete Genome Sequence of Glaciecola psychrophila Strain 170T.</title>
        <authorList>
            <person name="Yin J."/>
            <person name="Chen J."/>
            <person name="Liu G."/>
            <person name="Yu Y."/>
            <person name="Song L."/>
            <person name="Wang X."/>
            <person name="Qu X."/>
        </authorList>
    </citation>
    <scope>NUCLEOTIDE SEQUENCE [LARGE SCALE GENOMIC DNA]</scope>
    <source>
        <strain evidence="1 2">170</strain>
    </source>
</reference>
<organism evidence="1 2">
    <name type="scientific">Paraglaciecola psychrophila 170</name>
    <dbReference type="NCBI Taxonomy" id="1129794"/>
    <lineage>
        <taxon>Bacteria</taxon>
        <taxon>Pseudomonadati</taxon>
        <taxon>Pseudomonadota</taxon>
        <taxon>Gammaproteobacteria</taxon>
        <taxon>Alteromonadales</taxon>
        <taxon>Alteromonadaceae</taxon>
        <taxon>Paraglaciecola</taxon>
    </lineage>
</organism>
<keyword evidence="2" id="KW-1185">Reference proteome</keyword>
<dbReference type="STRING" id="1129794.C427_1441"/>
<dbReference type="AlphaFoldDB" id="K7AG35"/>